<dbReference type="FunFam" id="3.30.200.20:FF:000084">
    <property type="entry name" value="Tyrosine-protein kinase"/>
    <property type="match status" value="1"/>
</dbReference>
<dbReference type="PROSITE" id="PS50057">
    <property type="entry name" value="FERM_3"/>
    <property type="match status" value="1"/>
</dbReference>
<dbReference type="OMA" id="FLPRCMR"/>
<dbReference type="PROSITE" id="PS50011">
    <property type="entry name" value="PROTEIN_KINASE_DOM"/>
    <property type="match status" value="2"/>
</dbReference>
<dbReference type="GO" id="GO:0005829">
    <property type="term" value="C:cytosol"/>
    <property type="evidence" value="ECO:0007669"/>
    <property type="project" value="TreeGrafter"/>
</dbReference>
<dbReference type="InterPro" id="IPR019749">
    <property type="entry name" value="Band_41_domain"/>
</dbReference>
<organism evidence="27 28">
    <name type="scientific">Callorhinchus milii</name>
    <name type="common">Ghost shark</name>
    <dbReference type="NCBI Taxonomy" id="7868"/>
    <lineage>
        <taxon>Eukaryota</taxon>
        <taxon>Metazoa</taxon>
        <taxon>Chordata</taxon>
        <taxon>Craniata</taxon>
        <taxon>Vertebrata</taxon>
        <taxon>Chondrichthyes</taxon>
        <taxon>Holocephali</taxon>
        <taxon>Chimaeriformes</taxon>
        <taxon>Callorhinchidae</taxon>
        <taxon>Callorhinchus</taxon>
    </lineage>
</organism>
<dbReference type="GO" id="GO:0007259">
    <property type="term" value="P:cell surface receptor signaling pathway via JAK-STAT"/>
    <property type="evidence" value="ECO:0007669"/>
    <property type="project" value="TreeGrafter"/>
</dbReference>
<dbReference type="SUPFAM" id="SSF50729">
    <property type="entry name" value="PH domain-like"/>
    <property type="match status" value="1"/>
</dbReference>
<comment type="subunit">
    <text evidence="17">Interacts with STAM2 and MYO18A. Interacts with SHB. Interacts with CD69.</text>
</comment>
<evidence type="ECO:0000313" key="28">
    <source>
        <dbReference type="Proteomes" id="UP000314986"/>
    </source>
</evidence>
<dbReference type="Gene3D" id="3.30.505.10">
    <property type="entry name" value="SH2 domain"/>
    <property type="match status" value="1"/>
</dbReference>
<reference evidence="28" key="3">
    <citation type="journal article" date="2014" name="Nature">
        <title>Elephant shark genome provides unique insights into gnathostome evolution.</title>
        <authorList>
            <consortium name="International Elephant Shark Genome Sequencing Consortium"/>
            <person name="Venkatesh B."/>
            <person name="Lee A.P."/>
            <person name="Ravi V."/>
            <person name="Maurya A.K."/>
            <person name="Lian M.M."/>
            <person name="Swann J.B."/>
            <person name="Ohta Y."/>
            <person name="Flajnik M.F."/>
            <person name="Sutoh Y."/>
            <person name="Kasahara M."/>
            <person name="Hoon S."/>
            <person name="Gangu V."/>
            <person name="Roy S.W."/>
            <person name="Irimia M."/>
            <person name="Korzh V."/>
            <person name="Kondrychyn I."/>
            <person name="Lim Z.W."/>
            <person name="Tay B.H."/>
            <person name="Tohari S."/>
            <person name="Kong K.W."/>
            <person name="Ho S."/>
            <person name="Lorente-Galdos B."/>
            <person name="Quilez J."/>
            <person name="Marques-Bonet T."/>
            <person name="Raney B.J."/>
            <person name="Ingham P.W."/>
            <person name="Tay A."/>
            <person name="Hillier L.W."/>
            <person name="Minx P."/>
            <person name="Boehm T."/>
            <person name="Wilson R.K."/>
            <person name="Brenner S."/>
            <person name="Warren W.C."/>
        </authorList>
    </citation>
    <scope>NUCLEOTIDE SEQUENCE [LARGE SCALE GENOMIC DNA]</scope>
</reference>
<gene>
    <name evidence="27" type="primary">LOC103181975</name>
</gene>
<dbReference type="Pfam" id="PF18379">
    <property type="entry name" value="FERM_F1"/>
    <property type="match status" value="1"/>
</dbReference>
<evidence type="ECO:0000256" key="9">
    <source>
        <dbReference type="ARBA" id="ARBA00022777"/>
    </source>
</evidence>
<dbReference type="InterPro" id="IPR016251">
    <property type="entry name" value="Tyr_kinase_non-rcpt_Jak/Tyk2"/>
</dbReference>
<evidence type="ECO:0000259" key="25">
    <source>
        <dbReference type="PROSITE" id="PS50011"/>
    </source>
</evidence>
<evidence type="ECO:0000256" key="5">
    <source>
        <dbReference type="ARBA" id="ARBA00022588"/>
    </source>
</evidence>
<dbReference type="InParanoid" id="A0A4W3H2D5"/>
<dbReference type="InterPro" id="IPR000719">
    <property type="entry name" value="Prot_kinase_dom"/>
</dbReference>
<dbReference type="PROSITE" id="PS00109">
    <property type="entry name" value="PROTEIN_KINASE_TYR"/>
    <property type="match status" value="1"/>
</dbReference>
<dbReference type="SMART" id="SM00252">
    <property type="entry name" value="SH2"/>
    <property type="match status" value="1"/>
</dbReference>
<dbReference type="AlphaFoldDB" id="A0A4W3H2D5"/>
<dbReference type="Pfam" id="PF17887">
    <property type="entry name" value="Jak1_Phl"/>
    <property type="match status" value="1"/>
</dbReference>
<dbReference type="GO" id="GO:0005856">
    <property type="term" value="C:cytoskeleton"/>
    <property type="evidence" value="ECO:0007669"/>
    <property type="project" value="UniProtKB-UniRule"/>
</dbReference>
<keyword evidence="5" id="KW-0399">Innate immunity</keyword>
<dbReference type="Gene3D" id="1.10.510.10">
    <property type="entry name" value="Transferase(Phosphotransferase) domain 1"/>
    <property type="match status" value="2"/>
</dbReference>
<evidence type="ECO:0000256" key="11">
    <source>
        <dbReference type="ARBA" id="ARBA00022859"/>
    </source>
</evidence>
<dbReference type="InterPro" id="IPR017441">
    <property type="entry name" value="Protein_kinase_ATP_BS"/>
</dbReference>
<dbReference type="GO" id="GO:0050863">
    <property type="term" value="P:regulation of T cell activation"/>
    <property type="evidence" value="ECO:0007669"/>
    <property type="project" value="UniProtKB-ARBA"/>
</dbReference>
<dbReference type="InterPro" id="IPR020635">
    <property type="entry name" value="Tyr_kinase_cat_dom"/>
</dbReference>
<accession>A0A4W3H2D5</accession>
<dbReference type="GeneTree" id="ENSGT00940000155640"/>
<dbReference type="FunFam" id="3.30.200.20:FF:000135">
    <property type="entry name" value="Tyrosine-protein kinase"/>
    <property type="match status" value="1"/>
</dbReference>
<dbReference type="GO" id="GO:0030154">
    <property type="term" value="P:cell differentiation"/>
    <property type="evidence" value="ECO:0007669"/>
    <property type="project" value="TreeGrafter"/>
</dbReference>
<evidence type="ECO:0000256" key="4">
    <source>
        <dbReference type="ARBA" id="ARBA00022553"/>
    </source>
</evidence>
<comment type="similarity">
    <text evidence="18">Belongs to the protein kinase superfamily. Tyr protein kinase family. JAK subfamily.</text>
</comment>
<evidence type="ECO:0000256" key="8">
    <source>
        <dbReference type="ARBA" id="ARBA00022741"/>
    </source>
</evidence>
<dbReference type="InterPro" id="IPR051286">
    <property type="entry name" value="JAK"/>
</dbReference>
<evidence type="ECO:0000259" key="24">
    <source>
        <dbReference type="PROSITE" id="PS50001"/>
    </source>
</evidence>
<dbReference type="InterPro" id="IPR019748">
    <property type="entry name" value="FERM_central"/>
</dbReference>
<dbReference type="GO" id="GO:0045087">
    <property type="term" value="P:innate immune response"/>
    <property type="evidence" value="ECO:0007669"/>
    <property type="project" value="UniProtKB-KW"/>
</dbReference>
<dbReference type="GO" id="GO:0016020">
    <property type="term" value="C:membrane"/>
    <property type="evidence" value="ECO:0007669"/>
    <property type="project" value="InterPro"/>
</dbReference>
<reference evidence="28" key="2">
    <citation type="journal article" date="2007" name="PLoS Biol.">
        <title>Survey sequencing and comparative analysis of the elephant shark (Callorhinchus milii) genome.</title>
        <authorList>
            <person name="Venkatesh B."/>
            <person name="Kirkness E.F."/>
            <person name="Loh Y.H."/>
            <person name="Halpern A.L."/>
            <person name="Lee A.P."/>
            <person name="Johnson J."/>
            <person name="Dandona N."/>
            <person name="Viswanathan L.D."/>
            <person name="Tay A."/>
            <person name="Venter J.C."/>
            <person name="Strausberg R.L."/>
            <person name="Brenner S."/>
        </authorList>
    </citation>
    <scope>NUCLEOTIDE SEQUENCE [LARGE SCALE GENOMIC DNA]</scope>
</reference>
<dbReference type="PANTHER" id="PTHR45807">
    <property type="entry name" value="TYROSINE-PROTEIN KINASE HOPSCOTCH"/>
    <property type="match status" value="1"/>
</dbReference>
<dbReference type="FunFam" id="3.30.505.10:FF:000073">
    <property type="entry name" value="Tyrosine-protein kinase"/>
    <property type="match status" value="1"/>
</dbReference>
<dbReference type="InterPro" id="IPR000299">
    <property type="entry name" value="FERM_domain"/>
</dbReference>
<dbReference type="PROSITE" id="PS50001">
    <property type="entry name" value="SH2"/>
    <property type="match status" value="1"/>
</dbReference>
<dbReference type="GO" id="GO:0005524">
    <property type="term" value="F:ATP binding"/>
    <property type="evidence" value="ECO:0007669"/>
    <property type="project" value="UniProtKB-UniRule"/>
</dbReference>
<evidence type="ECO:0000256" key="12">
    <source>
        <dbReference type="ARBA" id="ARBA00022999"/>
    </source>
</evidence>
<dbReference type="SUPFAM" id="SSF55550">
    <property type="entry name" value="SH2 domain"/>
    <property type="match status" value="1"/>
</dbReference>
<feature type="active site" description="Proton acceptor" evidence="19">
    <location>
        <position position="957"/>
    </location>
</feature>
<dbReference type="Pfam" id="PF07714">
    <property type="entry name" value="PK_Tyr_Ser-Thr"/>
    <property type="match status" value="2"/>
</dbReference>
<evidence type="ECO:0000256" key="6">
    <source>
        <dbReference type="ARBA" id="ARBA00022679"/>
    </source>
</evidence>
<keyword evidence="4" id="KW-0597">Phosphoprotein</keyword>
<dbReference type="Pfam" id="PF21990">
    <property type="entry name" value="SH2_1"/>
    <property type="match status" value="1"/>
</dbReference>
<comment type="catalytic activity">
    <reaction evidence="16 18 23">
        <text>L-tyrosyl-[protein] + ATP = O-phospho-L-tyrosyl-[protein] + ADP + H(+)</text>
        <dbReference type="Rhea" id="RHEA:10596"/>
        <dbReference type="Rhea" id="RHEA-COMP:10136"/>
        <dbReference type="Rhea" id="RHEA-COMP:20101"/>
        <dbReference type="ChEBI" id="CHEBI:15378"/>
        <dbReference type="ChEBI" id="CHEBI:30616"/>
        <dbReference type="ChEBI" id="CHEBI:46858"/>
        <dbReference type="ChEBI" id="CHEBI:61978"/>
        <dbReference type="ChEBI" id="CHEBI:456216"/>
        <dbReference type="EC" id="2.7.10.2"/>
    </reaction>
</comment>
<keyword evidence="12 21" id="KW-0727">SH2 domain</keyword>
<evidence type="ECO:0000256" key="18">
    <source>
        <dbReference type="PIRNR" id="PIRNR000636"/>
    </source>
</evidence>
<dbReference type="Gene3D" id="3.30.200.20">
    <property type="entry name" value="Phosphorylase Kinase, domain 1"/>
    <property type="match status" value="2"/>
</dbReference>
<name>A0A4W3H2D5_CALMI</name>
<dbReference type="SMART" id="SM00219">
    <property type="entry name" value="TyrKc"/>
    <property type="match status" value="2"/>
</dbReference>
<dbReference type="InterPro" id="IPR011009">
    <property type="entry name" value="Kinase-like_dom_sf"/>
</dbReference>
<dbReference type="InterPro" id="IPR000980">
    <property type="entry name" value="SH2"/>
</dbReference>
<feature type="domain" description="Protein kinase" evidence="25">
    <location>
        <begin position="522"/>
        <end position="789"/>
    </location>
</feature>
<keyword evidence="15 18" id="KW-0829">Tyrosine-protein kinase</keyword>
<proteinExistence type="inferred from homology"/>
<protein>
    <recommendedName>
        <fullName evidence="18 23">Tyrosine-protein kinase</fullName>
        <ecNumber evidence="18 23">2.7.10.2</ecNumber>
    </recommendedName>
</protein>
<dbReference type="GO" id="GO:1903037">
    <property type="term" value="P:regulation of leukocyte cell-cell adhesion"/>
    <property type="evidence" value="ECO:0007669"/>
    <property type="project" value="UniProtKB-ARBA"/>
</dbReference>
<keyword evidence="28" id="KW-1185">Reference proteome</keyword>
<dbReference type="PROSITE" id="PS00107">
    <property type="entry name" value="PROTEIN_KINASE_ATP"/>
    <property type="match status" value="1"/>
</dbReference>
<keyword evidence="11" id="KW-0391">Immunity</keyword>
<evidence type="ECO:0000256" key="13">
    <source>
        <dbReference type="ARBA" id="ARBA00023130"/>
    </source>
</evidence>
<reference evidence="27" key="5">
    <citation type="submission" date="2025-09" db="UniProtKB">
        <authorList>
            <consortium name="Ensembl"/>
        </authorList>
    </citation>
    <scope>IDENTIFICATION</scope>
</reference>
<evidence type="ECO:0000256" key="3">
    <source>
        <dbReference type="ARBA" id="ARBA00022490"/>
    </source>
</evidence>
<comment type="subcellular location">
    <subcellularLocation>
        <location evidence="2">Cytoplasm</location>
    </subcellularLocation>
    <subcellularLocation>
        <location evidence="1">Endomembrane system</location>
        <topology evidence="1">Peripheral membrane protein</topology>
    </subcellularLocation>
</comment>
<evidence type="ECO:0000256" key="10">
    <source>
        <dbReference type="ARBA" id="ARBA00022840"/>
    </source>
</evidence>
<dbReference type="PANTHER" id="PTHR45807:SF3">
    <property type="entry name" value="TYROSINE-PROTEIN KINASE JAK3"/>
    <property type="match status" value="1"/>
</dbReference>
<evidence type="ECO:0000256" key="19">
    <source>
        <dbReference type="PIRSR" id="PIRSR000636-1"/>
    </source>
</evidence>
<evidence type="ECO:0000313" key="27">
    <source>
        <dbReference type="Ensembl" id="ENSCMIP00000009505.1"/>
    </source>
</evidence>
<evidence type="ECO:0000256" key="2">
    <source>
        <dbReference type="ARBA" id="ARBA00004496"/>
    </source>
</evidence>
<evidence type="ECO:0000256" key="15">
    <source>
        <dbReference type="ARBA" id="ARBA00023137"/>
    </source>
</evidence>
<keyword evidence="7" id="KW-0677">Repeat</keyword>
<evidence type="ECO:0000256" key="7">
    <source>
        <dbReference type="ARBA" id="ARBA00022737"/>
    </source>
</evidence>
<reference evidence="27" key="4">
    <citation type="submission" date="2025-08" db="UniProtKB">
        <authorList>
            <consortium name="Ensembl"/>
        </authorList>
    </citation>
    <scope>IDENTIFICATION</scope>
</reference>
<evidence type="ECO:0000256" key="16">
    <source>
        <dbReference type="ARBA" id="ARBA00051245"/>
    </source>
</evidence>
<feature type="binding site" evidence="22">
    <location>
        <position position="864"/>
    </location>
    <ligand>
        <name>ATP</name>
        <dbReference type="ChEBI" id="CHEBI:30616"/>
    </ligand>
</feature>
<dbReference type="SMART" id="SM00295">
    <property type="entry name" value="B41"/>
    <property type="match status" value="1"/>
</dbReference>
<keyword evidence="6 18" id="KW-0808">Transferase</keyword>
<dbReference type="GO" id="GO:0002250">
    <property type="term" value="P:adaptive immune response"/>
    <property type="evidence" value="ECO:0007669"/>
    <property type="project" value="UniProtKB-KW"/>
</dbReference>
<dbReference type="SUPFAM" id="SSF56112">
    <property type="entry name" value="Protein kinase-like (PK-like)"/>
    <property type="match status" value="2"/>
</dbReference>
<feature type="binding site" evidence="20">
    <location>
        <position position="863"/>
    </location>
    <ligand>
        <name>ATP</name>
        <dbReference type="ChEBI" id="CHEBI:30616"/>
    </ligand>
</feature>
<dbReference type="PIRSF" id="PIRSF000636">
    <property type="entry name" value="TyrPK_Jak"/>
    <property type="match status" value="1"/>
</dbReference>
<dbReference type="InterPro" id="IPR041381">
    <property type="entry name" value="JAK1-3/TYK2_PHL_dom"/>
</dbReference>
<dbReference type="EC" id="2.7.10.2" evidence="18 23"/>
<dbReference type="InterPro" id="IPR041155">
    <property type="entry name" value="FERM_F1"/>
</dbReference>
<dbReference type="GO" id="GO:0005131">
    <property type="term" value="F:growth hormone receptor binding"/>
    <property type="evidence" value="ECO:0007669"/>
    <property type="project" value="TreeGrafter"/>
</dbReference>
<keyword evidence="9 18" id="KW-0418">Kinase</keyword>
<dbReference type="GO" id="GO:0019221">
    <property type="term" value="P:cytokine-mediated signaling pathway"/>
    <property type="evidence" value="ECO:0007669"/>
    <property type="project" value="TreeGrafter"/>
</dbReference>
<dbReference type="CDD" id="cd14473">
    <property type="entry name" value="FERM_B-lobe"/>
    <property type="match status" value="1"/>
</dbReference>
<dbReference type="InterPro" id="IPR001245">
    <property type="entry name" value="Ser-Thr/Tyr_kinase_cat_dom"/>
</dbReference>
<keyword evidence="13" id="KW-1064">Adaptive immunity</keyword>
<dbReference type="Ensembl" id="ENSCMIT00000009763.1">
    <property type="protein sequence ID" value="ENSCMIP00000009505.1"/>
    <property type="gene ID" value="ENSCMIG00000004883.1"/>
</dbReference>
<dbReference type="GO" id="GO:0004715">
    <property type="term" value="F:non-membrane spanning protein tyrosine kinase activity"/>
    <property type="evidence" value="ECO:0007669"/>
    <property type="project" value="UniProtKB-UniRule"/>
</dbReference>
<dbReference type="InterPro" id="IPR036860">
    <property type="entry name" value="SH2_dom_sf"/>
</dbReference>
<feature type="domain" description="SH2" evidence="24">
    <location>
        <begin position="383"/>
        <end position="463"/>
    </location>
</feature>
<evidence type="ECO:0000259" key="26">
    <source>
        <dbReference type="PROSITE" id="PS50057"/>
    </source>
</evidence>
<evidence type="ECO:0000256" key="1">
    <source>
        <dbReference type="ARBA" id="ARBA00004184"/>
    </source>
</evidence>
<keyword evidence="3" id="KW-0963">Cytoplasm</keyword>
<sequence length="1111" mass="128490">MSDLSCSWWRAVPVLMPPLRSFNNMEAVDGPASGPQTSEGSKLELRLYHSLSEPNGDTMVFYSGEYTAEELCVMAAKASGILPVYSSLFALASEDIKVWFPPNHIFRIDASTQPVLLYRIRFFFPNWFGQGDQMSHRCGLTRESVNTILDYSVIDYLFAQSRHDFVSGRIPIPLNLQMQEECLAMAVLDIMRISKERKWSLRQINEHVSYKSCIPIPFRCQIQQHNFVTRKRIRRKFYKFLRKISLCETDQRFLKLKYLMDMRNMEGVSGKETFRVRDPMGRSEGRNSYKFISVSGDAGIQWSLKDNEVRLTFIKVLVFFWASGSVVVDCLPSLLQEAEFPSLKEALSFVTLIDGYYRLAADAHHYFCKEVAPPTLLSNIENQCHGPITSEFAIHKLKKSGNVAGLYILRCSPKEFNKYFLTTAFGKDYKDCLIVRDKNYSLAGVQRQFESLKDLLSYYHENSLQSEGISIELHACCPPKPKEKSNLIIIRSHGSSALLTSPCMQRRNVSQMMFHKIKKEELTWGESLGQGSFTKIFKGKREEYIDCDSHQMDVLLKVLDHTHRNYSESLFEAASIMSQISHKHLILVYGICAVNKDNIMVQEYVKHGALDIYLKKNKNKSRVNISWKLEVAKQLGYAMNFLEDKRIVHGNICAKNILLTREGDAMTGLPPFIKLSDPGISITILPIEGKLRIDRIPWVAPECIGNPRNLSLESDKWSFGTTLWEIFSPGDLPLNSLEPSQKLQFYQDYLRLPAPKWSELAHLINQCMAYQYSLRPCFRAIIRDLNRLITSDYELLSDLPPSEIPSKDGFWSFVDMRKADDPTFFEERHLKFISVLGKGNFGSVELCRYDPLGDNTGDMIAVKKLQQSTTEHLRDFEREIKIVKSLHNDHIVKYKGVCYSLGRKNLRLIMEYLPYGSLRDYLQKNKERVDHRKLLLFASQICKGMEYLGSKRYVHRDLATRNVLVESDTCVKIGDFGLTKILPQDKEYYKVLDPGESPIFWYAPESLSESKFSRESDVWSFGVVLYELFTYSDRSRSPPMEYLRMIGYDKQGQIPFHMTEILKGNRLPLPQNCPREIYDMMLNCWNCHPEQRPTFTYLQQEINKFRDLIRR</sequence>
<dbReference type="InterPro" id="IPR041046">
    <property type="entry name" value="FERM_F2"/>
</dbReference>
<dbReference type="PRINTS" id="PR00109">
    <property type="entry name" value="TYRKINASE"/>
</dbReference>
<evidence type="ECO:0000256" key="20">
    <source>
        <dbReference type="PIRSR" id="PIRSR000636-2"/>
    </source>
</evidence>
<evidence type="ECO:0000256" key="21">
    <source>
        <dbReference type="PROSITE-ProRule" id="PRU00191"/>
    </source>
</evidence>
<dbReference type="FunFam" id="1.10.510.10:FF:000114">
    <property type="entry name" value="Tyrosine-protein kinase JAK2"/>
    <property type="match status" value="1"/>
</dbReference>
<dbReference type="Proteomes" id="UP000314986">
    <property type="component" value="Unassembled WGS sequence"/>
</dbReference>
<dbReference type="GO" id="GO:0012505">
    <property type="term" value="C:endomembrane system"/>
    <property type="evidence" value="ECO:0007669"/>
    <property type="project" value="UniProtKB-SubCell"/>
</dbReference>
<dbReference type="Pfam" id="PF18377">
    <property type="entry name" value="FERM_F2"/>
    <property type="match status" value="1"/>
</dbReference>
<evidence type="ECO:0000256" key="17">
    <source>
        <dbReference type="ARBA" id="ARBA00063638"/>
    </source>
</evidence>
<dbReference type="PRINTS" id="PR01823">
    <property type="entry name" value="JANUSKINASE"/>
</dbReference>
<feature type="domain" description="FERM" evidence="26">
    <location>
        <begin position="41"/>
        <end position="364"/>
    </location>
</feature>
<dbReference type="GO" id="GO:0035556">
    <property type="term" value="P:intracellular signal transduction"/>
    <property type="evidence" value="ECO:0007669"/>
    <property type="project" value="InterPro"/>
</dbReference>
<feature type="binding site" evidence="20">
    <location>
        <begin position="836"/>
        <end position="844"/>
    </location>
    <ligand>
        <name>ATP</name>
        <dbReference type="ChEBI" id="CHEBI:30616"/>
    </ligand>
</feature>
<reference evidence="28" key="1">
    <citation type="journal article" date="2006" name="Science">
        <title>Ancient noncoding elements conserved in the human genome.</title>
        <authorList>
            <person name="Venkatesh B."/>
            <person name="Kirkness E.F."/>
            <person name="Loh Y.H."/>
            <person name="Halpern A.L."/>
            <person name="Lee A.P."/>
            <person name="Johnson J."/>
            <person name="Dandona N."/>
            <person name="Viswanathan L.D."/>
            <person name="Tay A."/>
            <person name="Venter J.C."/>
            <person name="Strausberg R.L."/>
            <person name="Brenner S."/>
        </authorList>
    </citation>
    <scope>NUCLEOTIDE SEQUENCE [LARGE SCALE GENOMIC DNA]</scope>
</reference>
<dbReference type="InterPro" id="IPR008266">
    <property type="entry name" value="Tyr_kinase_AS"/>
</dbReference>
<feature type="domain" description="Protein kinase" evidence="25">
    <location>
        <begin position="830"/>
        <end position="1106"/>
    </location>
</feature>
<evidence type="ECO:0000256" key="14">
    <source>
        <dbReference type="ARBA" id="ARBA00023136"/>
    </source>
</evidence>
<dbReference type="FunFam" id="1.10.510.10:FF:000110">
    <property type="entry name" value="Tyrosine-protein kinase"/>
    <property type="match status" value="1"/>
</dbReference>
<keyword evidence="14" id="KW-0472">Membrane</keyword>
<evidence type="ECO:0000256" key="23">
    <source>
        <dbReference type="RuleBase" id="RU362096"/>
    </source>
</evidence>
<keyword evidence="10 18" id="KW-0067">ATP-binding</keyword>
<keyword evidence="8 18" id="KW-0547">Nucleotide-binding</keyword>
<dbReference type="GO" id="GO:0060397">
    <property type="term" value="P:growth hormone receptor signaling pathway via JAK-STAT"/>
    <property type="evidence" value="ECO:0007669"/>
    <property type="project" value="TreeGrafter"/>
</dbReference>
<evidence type="ECO:0000256" key="22">
    <source>
        <dbReference type="PROSITE-ProRule" id="PRU10141"/>
    </source>
</evidence>